<dbReference type="InterPro" id="IPR001005">
    <property type="entry name" value="SANT/Myb"/>
</dbReference>
<dbReference type="GO" id="GO:0003677">
    <property type="term" value="F:DNA binding"/>
    <property type="evidence" value="ECO:0007669"/>
    <property type="project" value="UniProtKB-KW"/>
</dbReference>
<dbReference type="PANTHER" id="PTHR46734:SF1">
    <property type="entry name" value="TELOMERIC REPEAT-BINDING FACTOR 1"/>
    <property type="match status" value="1"/>
</dbReference>
<gene>
    <name evidence="4" type="ORF">M153_27340001125</name>
</gene>
<dbReference type="InterPro" id="IPR052450">
    <property type="entry name" value="TRBD-Containing_Protein"/>
</dbReference>
<keyword evidence="2" id="KW-0175">Coiled coil</keyword>
<organism evidence="4 5">
    <name type="scientific">Pseudoloma neurophilia</name>
    <dbReference type="NCBI Taxonomy" id="146866"/>
    <lineage>
        <taxon>Eukaryota</taxon>
        <taxon>Fungi</taxon>
        <taxon>Fungi incertae sedis</taxon>
        <taxon>Microsporidia</taxon>
        <taxon>Pseudoloma</taxon>
    </lineage>
</organism>
<evidence type="ECO:0000256" key="2">
    <source>
        <dbReference type="SAM" id="Coils"/>
    </source>
</evidence>
<evidence type="ECO:0000256" key="1">
    <source>
        <dbReference type="ARBA" id="ARBA00023242"/>
    </source>
</evidence>
<proteinExistence type="predicted"/>
<accession>A0A0R0LY20</accession>
<evidence type="ECO:0000313" key="5">
    <source>
        <dbReference type="Proteomes" id="UP000051530"/>
    </source>
</evidence>
<dbReference type="OrthoDB" id="608866at2759"/>
<dbReference type="VEuPathDB" id="MicrosporidiaDB:M153_27340001125"/>
<feature type="coiled-coil region" evidence="2">
    <location>
        <begin position="11"/>
        <end position="38"/>
    </location>
</feature>
<name>A0A0R0LY20_9MICR</name>
<dbReference type="AlphaFoldDB" id="A0A0R0LY20"/>
<dbReference type="Gene3D" id="1.10.246.220">
    <property type="match status" value="1"/>
</dbReference>
<comment type="caution">
    <text evidence="4">The sequence shown here is derived from an EMBL/GenBank/DDBJ whole genome shotgun (WGS) entry which is preliminary data.</text>
</comment>
<reference evidence="4 5" key="1">
    <citation type="submission" date="2015-07" db="EMBL/GenBank/DDBJ databases">
        <title>The genome of Pseudoloma neurophilia, a relevant intracellular parasite of the zebrafish.</title>
        <authorList>
            <person name="Ndikumana S."/>
            <person name="Pelin A."/>
            <person name="Sanders J."/>
            <person name="Corradi N."/>
        </authorList>
    </citation>
    <scope>NUCLEOTIDE SEQUENCE [LARGE SCALE GENOMIC DNA]</scope>
    <source>
        <strain evidence="4 5">MK1</strain>
    </source>
</reference>
<keyword evidence="1" id="KW-0539">Nucleus</keyword>
<dbReference type="PANTHER" id="PTHR46734">
    <property type="entry name" value="TELOMERIC REPEAT-BINDING FACTOR 1 TERF1"/>
    <property type="match status" value="1"/>
</dbReference>
<dbReference type="SMART" id="SM00717">
    <property type="entry name" value="SANT"/>
    <property type="match status" value="1"/>
</dbReference>
<keyword evidence="5" id="KW-1185">Reference proteome</keyword>
<evidence type="ECO:0000259" key="3">
    <source>
        <dbReference type="PROSITE" id="PS50090"/>
    </source>
</evidence>
<dbReference type="EMBL" id="LGUB01000680">
    <property type="protein sequence ID" value="KRH92789.1"/>
    <property type="molecule type" value="Genomic_DNA"/>
</dbReference>
<dbReference type="SUPFAM" id="SSF46689">
    <property type="entry name" value="Homeodomain-like"/>
    <property type="match status" value="1"/>
</dbReference>
<dbReference type="InterPro" id="IPR009057">
    <property type="entry name" value="Homeodomain-like_sf"/>
</dbReference>
<keyword evidence="4" id="KW-0238">DNA-binding</keyword>
<evidence type="ECO:0000313" key="4">
    <source>
        <dbReference type="EMBL" id="KRH92789.1"/>
    </source>
</evidence>
<sequence length="215" mass="25483">MSQKNESTVKITQIENEKIQEESQLDIEKRRIEQETRDILENARVISYGIEMKPKPVPNNMRLRPNTMAKRQRTPWSEVETHHLKRGVSQFGVGKWTKIHTAFREHFHESRRPCDLKDKYKTILNKEKVKPEPREYIQVDEFQKKINDEVYISLFPRYAAIEIAKKHGSDDDIVYVAEKDSFDEKQGIYTKSHPYLVSIIEGKLFLRRIVENKGQ</sequence>
<dbReference type="CDD" id="cd11660">
    <property type="entry name" value="SANT_TRF"/>
    <property type="match status" value="1"/>
</dbReference>
<dbReference type="PROSITE" id="PS50090">
    <property type="entry name" value="MYB_LIKE"/>
    <property type="match status" value="1"/>
</dbReference>
<dbReference type="Proteomes" id="UP000051530">
    <property type="component" value="Unassembled WGS sequence"/>
</dbReference>
<keyword evidence="4" id="KW-0371">Homeobox</keyword>
<protein>
    <submittedName>
        <fullName evidence="4">Putative Homeodomain-like, Homeodomain-related, SANT domain, DNA binding protein</fullName>
    </submittedName>
</protein>
<feature type="domain" description="Myb-like" evidence="3">
    <location>
        <begin position="68"/>
        <end position="124"/>
    </location>
</feature>